<dbReference type="InterPro" id="IPR027417">
    <property type="entry name" value="P-loop_NTPase"/>
</dbReference>
<keyword evidence="2" id="KW-0418">Kinase</keyword>
<dbReference type="SUPFAM" id="SSF52540">
    <property type="entry name" value="P-loop containing nucleoside triphosphate hydrolases"/>
    <property type="match status" value="1"/>
</dbReference>
<feature type="region of interest" description="Disordered" evidence="1">
    <location>
        <begin position="178"/>
        <end position="197"/>
    </location>
</feature>
<reference evidence="2 3" key="1">
    <citation type="submission" date="2020-07" db="EMBL/GenBank/DDBJ databases">
        <title>Genomic Encyclopedia of Type Strains, Phase IV (KMG-IV): sequencing the most valuable type-strain genomes for metagenomic binning, comparative biology and taxonomic classification.</title>
        <authorList>
            <person name="Goeker M."/>
        </authorList>
    </citation>
    <scope>NUCLEOTIDE SEQUENCE [LARGE SCALE GENOMIC DNA]</scope>
    <source>
        <strain evidence="2 3">DSM 45533</strain>
    </source>
</reference>
<gene>
    <name evidence="2" type="ORF">HNR30_004680</name>
</gene>
<proteinExistence type="predicted"/>
<sequence>MIVLVCGASGTGKSRLSYPLAARLGVPLVEVDDIVEALKAVTTPEQLPALHYWDAHPEAVHLPPEEIVELQIAVARALVPAVEAVVGNHLSTSTPVVIEGDYLLPVVRRGVRSIVLHEADEEQLVANYRAREPEEGEQRGRARVSLLYGDWLAERGRLAGAPVVPARPWSDVLDRVAEELRRSSPPPAPEHRPPSRS</sequence>
<protein>
    <submittedName>
        <fullName evidence="2">2-phosphoglycerate kinase</fullName>
    </submittedName>
</protein>
<keyword evidence="3" id="KW-1185">Reference proteome</keyword>
<dbReference type="GO" id="GO:0016301">
    <property type="term" value="F:kinase activity"/>
    <property type="evidence" value="ECO:0007669"/>
    <property type="project" value="UniProtKB-KW"/>
</dbReference>
<evidence type="ECO:0000256" key="1">
    <source>
        <dbReference type="SAM" id="MobiDB-lite"/>
    </source>
</evidence>
<accession>A0A7W0CLJ5</accession>
<dbReference type="EMBL" id="JACDUR010000004">
    <property type="protein sequence ID" value="MBA2893326.1"/>
    <property type="molecule type" value="Genomic_DNA"/>
</dbReference>
<dbReference type="RefSeq" id="WP_220133827.1">
    <property type="nucleotide sequence ID" value="NZ_BAABAM010000003.1"/>
</dbReference>
<keyword evidence="2" id="KW-0808">Transferase</keyword>
<dbReference type="Proteomes" id="UP000530928">
    <property type="component" value="Unassembled WGS sequence"/>
</dbReference>
<comment type="caution">
    <text evidence="2">The sequence shown here is derived from an EMBL/GenBank/DDBJ whole genome shotgun (WGS) entry which is preliminary data.</text>
</comment>
<evidence type="ECO:0000313" key="3">
    <source>
        <dbReference type="Proteomes" id="UP000530928"/>
    </source>
</evidence>
<dbReference type="AlphaFoldDB" id="A0A7W0CLJ5"/>
<dbReference type="Gene3D" id="3.40.50.300">
    <property type="entry name" value="P-loop containing nucleotide triphosphate hydrolases"/>
    <property type="match status" value="1"/>
</dbReference>
<organism evidence="2 3">
    <name type="scientific">Nonomuraea soli</name>
    <dbReference type="NCBI Taxonomy" id="1032476"/>
    <lineage>
        <taxon>Bacteria</taxon>
        <taxon>Bacillati</taxon>
        <taxon>Actinomycetota</taxon>
        <taxon>Actinomycetes</taxon>
        <taxon>Streptosporangiales</taxon>
        <taxon>Streptosporangiaceae</taxon>
        <taxon>Nonomuraea</taxon>
    </lineage>
</organism>
<evidence type="ECO:0000313" key="2">
    <source>
        <dbReference type="EMBL" id="MBA2893326.1"/>
    </source>
</evidence>
<name>A0A7W0CLJ5_9ACTN</name>